<protein>
    <recommendedName>
        <fullName evidence="3">Lipoprotein</fullName>
    </recommendedName>
</protein>
<organism evidence="1 2">
    <name type="scientific">Leptospira stimsonii</name>
    <dbReference type="NCBI Taxonomy" id="2202203"/>
    <lineage>
        <taxon>Bacteria</taxon>
        <taxon>Pseudomonadati</taxon>
        <taxon>Spirochaetota</taxon>
        <taxon>Spirochaetia</taxon>
        <taxon>Leptospirales</taxon>
        <taxon>Leptospiraceae</taxon>
        <taxon>Leptospira</taxon>
    </lineage>
</organism>
<comment type="caution">
    <text evidence="1">The sequence shown here is derived from an EMBL/GenBank/DDBJ whole genome shotgun (WGS) entry which is preliminary data.</text>
</comment>
<dbReference type="EMBL" id="QHCT01000011">
    <property type="protein sequence ID" value="RHX84742.1"/>
    <property type="molecule type" value="Genomic_DNA"/>
</dbReference>
<evidence type="ECO:0000313" key="2">
    <source>
        <dbReference type="Proteomes" id="UP000265798"/>
    </source>
</evidence>
<sequence>MKFNNKNLSGVIVCFSLLHSCSLIPFYFSKPQSAKDTGKNGVVVIGDVRVRDSTGASFVHDIFRESLQYNLLTEGYSPIVIDDEVKEFTPFKNFNFIQIEEDSKDKPKANLSGSGPLEVAQENPVRILGKTEKELRSFQEKVKYDYYLDSTVILKEVGSVMEGKNSLLIFIRTYDKSGKRIGEVEYITIGPKDKLDTVISESVKEISKKWKGLAGH</sequence>
<reference evidence="2" key="1">
    <citation type="submission" date="2018-05" db="EMBL/GenBank/DDBJ databases">
        <title>Leptospira yasudae sp. nov. and Leptospira stimsonii sp. nov., two pathogenic species of the genus Leptospira isolated from environmental sources.</title>
        <authorList>
            <person name="Casanovas-Massana A."/>
            <person name="Hamond C."/>
            <person name="Santos L.A."/>
            <person name="Hacker K.P."/>
            <person name="Balassiano I."/>
            <person name="Medeiros M.A."/>
            <person name="Reis M.G."/>
            <person name="Ko A.I."/>
            <person name="Wunder E.A."/>
        </authorList>
    </citation>
    <scope>NUCLEOTIDE SEQUENCE [LARGE SCALE GENOMIC DNA]</scope>
    <source>
        <strain evidence="2">Yale</strain>
    </source>
</reference>
<gene>
    <name evidence="1" type="ORF">DLM75_22270</name>
</gene>
<dbReference type="AlphaFoldDB" id="A0A396YNG7"/>
<dbReference type="Proteomes" id="UP000265798">
    <property type="component" value="Unassembled WGS sequence"/>
</dbReference>
<proteinExistence type="predicted"/>
<evidence type="ECO:0008006" key="3">
    <source>
        <dbReference type="Google" id="ProtNLM"/>
    </source>
</evidence>
<evidence type="ECO:0000313" key="1">
    <source>
        <dbReference type="EMBL" id="RHX84742.1"/>
    </source>
</evidence>
<name>A0A396YNG7_9LEPT</name>
<accession>A0A396YNG7</accession>
<dbReference type="NCBIfam" id="NF033169">
    <property type="entry name" value="lipo_LIC10494"/>
    <property type="match status" value="1"/>
</dbReference>
<dbReference type="RefSeq" id="WP_118970711.1">
    <property type="nucleotide sequence ID" value="NZ_QHCT01000011.1"/>
</dbReference>